<dbReference type="Gene3D" id="3.40.190.10">
    <property type="entry name" value="Periplasmic binding protein-like II"/>
    <property type="match status" value="2"/>
</dbReference>
<keyword evidence="2" id="KW-1185">Reference proteome</keyword>
<gene>
    <name evidence="1" type="ORF">IQ215_03835</name>
</gene>
<proteinExistence type="predicted"/>
<dbReference type="EMBL" id="JADEWC010000005">
    <property type="protein sequence ID" value="MBE9221819.1"/>
    <property type="molecule type" value="Genomic_DNA"/>
</dbReference>
<dbReference type="PANTHER" id="PTHR30632">
    <property type="entry name" value="MOLYBDATE-BINDING PERIPLASMIC PROTEIN"/>
    <property type="match status" value="1"/>
</dbReference>
<dbReference type="SUPFAM" id="SSF53850">
    <property type="entry name" value="Periplasmic binding protein-like II"/>
    <property type="match status" value="1"/>
</dbReference>
<dbReference type="RefSeq" id="WP_193799999.1">
    <property type="nucleotide sequence ID" value="NZ_JADEWC010000005.1"/>
</dbReference>
<evidence type="ECO:0000313" key="2">
    <source>
        <dbReference type="Proteomes" id="UP000654604"/>
    </source>
</evidence>
<evidence type="ECO:0000313" key="1">
    <source>
        <dbReference type="EMBL" id="MBE9221819.1"/>
    </source>
</evidence>
<name>A0ABR9V1P5_9CHRO</name>
<sequence>MNKKIISSALITISTIIAYAPLPNQNKTLNVIIGSELQEPLAEIEQTFEQNYPDIQINLKIQGSQDIINNIINQKNDFQPAIIIPASDELISELETRLRAIGQEKPFYNNPQPIAKTLLVAIAWQERGNILFPNDQFNWRQLEQALISKNWQDIGGNNDWGSFDLLMTDPTRSNSGQLTLNLWAENKLNQNNLGINNLTNTEVEQLFSLLKNSVYQPPRSTDILLQEFIVRGENDADVGLVYESIALYRWSQTNQNKVYQIYYPNPTIETFSTAVILNNNLNKTEQKSAEKFIDYLLAENQQIILAKYGFRPINDNINLTTINDTPWSNNILGMEINPPVEIKPSPSPEIINEIQKVWLRN</sequence>
<dbReference type="Pfam" id="PF13531">
    <property type="entry name" value="SBP_bac_11"/>
    <property type="match status" value="1"/>
</dbReference>
<dbReference type="Proteomes" id="UP000654604">
    <property type="component" value="Unassembled WGS sequence"/>
</dbReference>
<comment type="caution">
    <text evidence="1">The sequence shown here is derived from an EMBL/GenBank/DDBJ whole genome shotgun (WGS) entry which is preliminary data.</text>
</comment>
<reference evidence="1 2" key="1">
    <citation type="submission" date="2020-10" db="EMBL/GenBank/DDBJ databases">
        <authorList>
            <person name="Castelo-Branco R."/>
            <person name="Eusebio N."/>
            <person name="Adriana R."/>
            <person name="Vieira A."/>
            <person name="Brugerolle De Fraissinette N."/>
            <person name="Rezende De Castro R."/>
            <person name="Schneider M.P."/>
            <person name="Vasconcelos V."/>
            <person name="Leao P.N."/>
        </authorList>
    </citation>
    <scope>NUCLEOTIDE SEQUENCE [LARGE SCALE GENOMIC DNA]</scope>
    <source>
        <strain evidence="1 2">LEGE 03274</strain>
    </source>
</reference>
<organism evidence="1 2">
    <name type="scientific">Cyanobacterium stanieri LEGE 03274</name>
    <dbReference type="NCBI Taxonomy" id="1828756"/>
    <lineage>
        <taxon>Bacteria</taxon>
        <taxon>Bacillati</taxon>
        <taxon>Cyanobacteriota</taxon>
        <taxon>Cyanophyceae</taxon>
        <taxon>Oscillatoriophycideae</taxon>
        <taxon>Chroococcales</taxon>
        <taxon>Geminocystaceae</taxon>
        <taxon>Cyanobacterium</taxon>
    </lineage>
</organism>
<accession>A0ABR9V1P5</accession>
<dbReference type="InterPro" id="IPR050682">
    <property type="entry name" value="ModA/WtpA"/>
</dbReference>
<dbReference type="PANTHER" id="PTHR30632:SF0">
    <property type="entry name" value="SULFATE-BINDING PROTEIN"/>
    <property type="match status" value="1"/>
</dbReference>
<protein>
    <submittedName>
        <fullName evidence="1">Substrate-binding domain-containing protein</fullName>
    </submittedName>
</protein>